<feature type="compositionally biased region" description="Low complexity" evidence="3">
    <location>
        <begin position="20"/>
        <end position="39"/>
    </location>
</feature>
<feature type="compositionally biased region" description="Polar residues" evidence="3">
    <location>
        <begin position="415"/>
        <end position="426"/>
    </location>
</feature>
<feature type="compositionally biased region" description="Low complexity" evidence="3">
    <location>
        <begin position="612"/>
        <end position="643"/>
    </location>
</feature>
<dbReference type="InterPro" id="IPR036964">
    <property type="entry name" value="RASGEF_cat_dom_sf"/>
</dbReference>
<feature type="region of interest" description="Disordered" evidence="3">
    <location>
        <begin position="2325"/>
        <end position="2450"/>
    </location>
</feature>
<accession>W3VJQ3</accession>
<evidence type="ECO:0000259" key="4">
    <source>
        <dbReference type="PROSITE" id="PS50009"/>
    </source>
</evidence>
<dbReference type="GO" id="GO:0032956">
    <property type="term" value="P:regulation of actin cytoskeleton organization"/>
    <property type="evidence" value="ECO:0007669"/>
    <property type="project" value="TreeGrafter"/>
</dbReference>
<feature type="region of interest" description="Disordered" evidence="3">
    <location>
        <begin position="395"/>
        <end position="454"/>
    </location>
</feature>
<dbReference type="GO" id="GO:0005085">
    <property type="term" value="F:guanyl-nucleotide exchange factor activity"/>
    <property type="evidence" value="ECO:0007669"/>
    <property type="project" value="UniProtKB-KW"/>
</dbReference>
<dbReference type="InterPro" id="IPR008936">
    <property type="entry name" value="Rho_GTPase_activation_prot"/>
</dbReference>
<reference evidence="7 8" key="1">
    <citation type="journal article" date="2014" name="Genome Announc.">
        <title>Genome sequence of the basidiomycetous fungus Pseudozyma aphidis DSM70725, an efficient producer of biosurfactant mannosylerythritol lipids.</title>
        <authorList>
            <person name="Lorenz S."/>
            <person name="Guenther M."/>
            <person name="Grumaz C."/>
            <person name="Rupp S."/>
            <person name="Zibek S."/>
            <person name="Sohn K."/>
        </authorList>
    </citation>
    <scope>NUCLEOTIDE SEQUENCE [LARGE SCALE GENOMIC DNA]</scope>
    <source>
        <strain evidence="8">ATCC 32657 / CBS 517.83 / DSM 70725 / JCM 10318 / NBRC 10182 / NRRL Y-7954 / St-0401</strain>
    </source>
</reference>
<feature type="region of interest" description="Disordered" evidence="3">
    <location>
        <begin position="1906"/>
        <end position="1942"/>
    </location>
</feature>
<feature type="compositionally biased region" description="Basic and acidic residues" evidence="3">
    <location>
        <begin position="2545"/>
        <end position="2555"/>
    </location>
</feature>
<dbReference type="Proteomes" id="UP000019462">
    <property type="component" value="Unassembled WGS sequence"/>
</dbReference>
<dbReference type="GO" id="GO:0005096">
    <property type="term" value="F:GTPase activator activity"/>
    <property type="evidence" value="ECO:0007669"/>
    <property type="project" value="UniProtKB-KW"/>
</dbReference>
<keyword evidence="1" id="KW-0343">GTPase activation</keyword>
<dbReference type="Pfam" id="PF00618">
    <property type="entry name" value="RasGEF_N"/>
    <property type="match status" value="1"/>
</dbReference>
<dbReference type="Gene3D" id="1.10.555.10">
    <property type="entry name" value="Rho GTPase activation protein"/>
    <property type="match status" value="1"/>
</dbReference>
<dbReference type="GO" id="GO:0007264">
    <property type="term" value="P:small GTPase-mediated signal transduction"/>
    <property type="evidence" value="ECO:0007669"/>
    <property type="project" value="InterPro"/>
</dbReference>
<dbReference type="Pfam" id="PF00620">
    <property type="entry name" value="RhoGAP"/>
    <property type="match status" value="1"/>
</dbReference>
<feature type="region of interest" description="Disordered" evidence="3">
    <location>
        <begin position="141"/>
        <end position="244"/>
    </location>
</feature>
<dbReference type="SUPFAM" id="SSF48350">
    <property type="entry name" value="GTPase activation domain, GAP"/>
    <property type="match status" value="1"/>
</dbReference>
<dbReference type="SMART" id="SM00324">
    <property type="entry name" value="RhoGAP"/>
    <property type="match status" value="1"/>
</dbReference>
<evidence type="ECO:0000313" key="7">
    <source>
        <dbReference type="EMBL" id="ETS60991.1"/>
    </source>
</evidence>
<keyword evidence="8" id="KW-1185">Reference proteome</keyword>
<feature type="compositionally biased region" description="Low complexity" evidence="3">
    <location>
        <begin position="47"/>
        <end position="68"/>
    </location>
</feature>
<dbReference type="EMBL" id="AWNI01000022">
    <property type="protein sequence ID" value="ETS60991.1"/>
    <property type="molecule type" value="Genomic_DNA"/>
</dbReference>
<dbReference type="Gene3D" id="1.20.870.10">
    <property type="entry name" value="Son of sevenless (SoS) protein Chain: S domain 1"/>
    <property type="match status" value="1"/>
</dbReference>
<feature type="region of interest" description="Disordered" evidence="3">
    <location>
        <begin position="1955"/>
        <end position="1997"/>
    </location>
</feature>
<dbReference type="Pfam" id="PF00617">
    <property type="entry name" value="RasGEF"/>
    <property type="match status" value="1"/>
</dbReference>
<gene>
    <name evidence="7" type="ORF">PaG_04923</name>
</gene>
<dbReference type="PROSITE" id="PS50009">
    <property type="entry name" value="RASGEF_CAT"/>
    <property type="match status" value="1"/>
</dbReference>
<evidence type="ECO:0000256" key="3">
    <source>
        <dbReference type="SAM" id="MobiDB-lite"/>
    </source>
</evidence>
<feature type="domain" description="Ras-GEF" evidence="4">
    <location>
        <begin position="893"/>
        <end position="1172"/>
    </location>
</feature>
<feature type="region of interest" description="Disordered" evidence="3">
    <location>
        <begin position="323"/>
        <end position="379"/>
    </location>
</feature>
<feature type="region of interest" description="Disordered" evidence="3">
    <location>
        <begin position="1225"/>
        <end position="1251"/>
    </location>
</feature>
<evidence type="ECO:0000256" key="1">
    <source>
        <dbReference type="ARBA" id="ARBA00022468"/>
    </source>
</evidence>
<feature type="compositionally biased region" description="Polar residues" evidence="3">
    <location>
        <begin position="396"/>
        <end position="407"/>
    </location>
</feature>
<sequence>MPTPSSQSGPHPGSARAQNQHAQHAQHAQQPYYPQAQPLHHQHQHLQRYQQHQQQPSPPASSSSQQSQAHHDRAPPSQPIGRSQSAFNFLLNKAKAPFSSSSSSSTLNASTSLSSLSVHQEDPFDDTTNHIQYHRQLQNDHAFPQAPPSAPPARRTASGGIEKTARSHPFAHDASQPSKSTGAPFSRPSYSSEEPQNAVASPTKRGFFGGIGRDRKASTASINKPAPHKPNFSHSPLSKPQRTDPTMAANYAHFSKSQSDLHSRADYPSPTNMTVELPRLPAVYHNSNTAQPPIDRNRYLRSPSPAMNFSRSVDDLSIAEQQPASPYPISPAHGQSSSSLATAATSTSPGTWGEHGIPVPQPDWRPSDMGTLASPTHQSAASFQRFKPGHNKLDSVASQLQPSSGSVHSPPHNWSGMSPPQYSYMQSSAAPSSARADAKHARKASKLMGKDSSARGAVATSLAASLGLTHLGAASAAAVPPLSILTTAEPVPLPPGASFQGFLARNANISLTLAQLSGHDHGKGKDKEKDVTKGWKPYRVVLQDGRLCFYKPPSNISDDVKALFPTGIVRGVPDTPASSASISSLTADQLVRSGLSKQDLLSATSSTAEMTSPLASPSLRPRLPSARPNKSATTPSEVPTTPVAAPPPAEADAPRHQSWLKPGKHPNLLLVDTVDAPPAWSDRIQAGTSEALAHEFVHATQFPTEQAEAQASRRSILPSPLASGSRAAPSSAESAVESFVVAVLANASSSAKDAPQDANKQISTFFLDVVKQAEELTSAGTDISQSISASLPSLASRLRTLLDVATRAGLFGILTGETLQKLAVLVSMDIDELDDKMQAYASPILSLSDAQSPEQPRDWIARLAEKEAASAREDLRKLRSSLELSDDLLLQLEPLEIAQQIQAFHVDALRRLVISGTSFLDLLHPITTDADSIAALSFDSLSPHPLTTLALSHLLKSSSSAQDAPNAAQNGARHRASVLRHWIAIASYLLSLGDVAGWMAVCAALCSRAVTRLEQTWRYLAEGDRVLVAEEWAPILSSLSWTEGLAVHVRPRFVGDGTQSFTTSPDGTKLAVVPYLGSAFYRTLRQPNNPSTSPSGMLSMSNSSSAEDAAHLWVSVNEWRSAWQGEPSLTLAAHSEPVEEYQAALQLLFQNSNTPVSTMESNMERSFQLEPKALGNVDAGSLDARERLSLPSSADADLPLAPLLFPQPLPLLSLLNMSQIKASLGRRNDPRANQIHDPQATITSRSITRPSLAGSPLARASAFSPPLGRSSRNAAFSGVEWSTISAPTKWDDASNGAVKIGNELVLRLIQEANLSLPGSPMTSKRFSQDFGRASRPLSQVSKRSSLPASNRSSVIDIVVPVQVVVKAATLDRMIDLLVMGVQHINVPPISSPMDGPEQQSAPQRKTRLVMDMESYRTTFLATFRSLCSAPELFEQLQKRFSTAIMASKELAGADEFRSSSQFPSWIGVIPAGSQAEPTDWEMVYRIRMGVVLTLRLWIDRFPQDFVDVDDLYHLALNFLRHPGMEVTTEDPDQQKVVHALAQLRSMFGSRIMGANARQEERSYATNMAVQISDSRQQADFDFDRASAAELIEYLESIATVFFDKIVDRDLLVVSEIFEKFAIQPTAWYTVKSAGTASGEEDKPITNMYTLLDVLRAPGGTNADASKDSTASLRLRMPSAIHDALAAQSLFRGWIAIHIVESGIGLERRQERLSKLLDALWLCRARMLKLRNDEMTASANAQAGNVGPIADTSLPFREPTIGSFVESAIVNTLGSSESRIFLRAWQGVAAARGGRGDGIDDLMPKQVDADLRSAVDMAGTPDIGWILACLAEAATRAPSVPTSTSDVELIDFEKRRTMWALIDGAVRVRPACSLPDLVDVAGARLRLMQSALNRVIWDRRAFREEAAKEMRNAPPVRSDAKLRPTTSSKALSGLSKQQQEKLRRDRAALEMLKSLPSAPPISSRVSSMPSSRARASNVSSTAFPSMPQSSDKATMVQAPPPDKATIRARRMTALFKGAVRPLISLDKPNEPSKPTAELMRLTPLQKPSLVAGLGGARVSVWNNAQRSFVFHLTSQEGAKYLLQTTNAADLAEWISQIERASKEYAGPQLLDARKGGVPSKTRAGPAPLYARPLAELAEREGHSVPTAVERMFAEVEARGLREQGIYRISGSKSAVENLRTAWDQQPAESIDLSTGEFSDVHTIAGAIKAWLRELPEPLITFDSYDALIATNAMENDDRLYAMRDIIWKMPKCHFDVLRRTAEHLARVVEEGEINKMLAHNVALVFGTSLLNPPPGPSSVAIGFGNLGKAANVVKTIVTMHEWLFEPEPEPELEPEPEPEPEPEAGPEEEAEAEEGQRLGAQQNADIEQADPGSASATEAGVEEASSPVESINATRLRGASISSSQDSQPGLSKDVPVLATRQDEEQAQSDEEEASTLTELAPRPRRGGRARPLTIVGLDGLAALGANEDIAKVLESGTTPNAEASVGEDGTSESQPSQAAPRIVLSGAGDESDREADGDEGSDSGDDDDDSREQDAVADATEVDSEAARVQEKEGNADEASGAAASARPRKTRSTYRDSVFTSYSIYADCFDNMRLESQSSAASMVKRQSMHLLNSPPVAQEAVTGDAAVTR</sequence>
<dbReference type="GO" id="GO:0035020">
    <property type="term" value="P:regulation of Rac protein signal transduction"/>
    <property type="evidence" value="ECO:0007669"/>
    <property type="project" value="TreeGrafter"/>
</dbReference>
<feature type="compositionally biased region" description="Polar residues" evidence="3">
    <location>
        <begin position="1976"/>
        <end position="1991"/>
    </location>
</feature>
<dbReference type="InterPro" id="IPR001895">
    <property type="entry name" value="RASGEF_cat_dom"/>
</dbReference>
<feature type="compositionally biased region" description="Polar residues" evidence="3">
    <location>
        <begin position="1923"/>
        <end position="1936"/>
    </location>
</feature>
<dbReference type="SUPFAM" id="SSF48366">
    <property type="entry name" value="Ras GEF"/>
    <property type="match status" value="2"/>
</dbReference>
<feature type="compositionally biased region" description="Low complexity" evidence="3">
    <location>
        <begin position="336"/>
        <end position="348"/>
    </location>
</feature>
<feature type="compositionally biased region" description="Acidic residues" evidence="3">
    <location>
        <begin position="2325"/>
        <end position="2352"/>
    </location>
</feature>
<dbReference type="PANTHER" id="PTHR14130">
    <property type="entry name" value="3BP-1 RELATED RHOGAP"/>
    <property type="match status" value="1"/>
</dbReference>
<feature type="compositionally biased region" description="Polar residues" evidence="3">
    <location>
        <begin position="232"/>
        <end position="244"/>
    </location>
</feature>
<proteinExistence type="predicted"/>
<dbReference type="CDD" id="cd06224">
    <property type="entry name" value="REM"/>
    <property type="match status" value="1"/>
</dbReference>
<dbReference type="PANTHER" id="PTHR14130:SF14">
    <property type="entry name" value="RHO GTPASE-ACTIVATING PROTEIN 92B"/>
    <property type="match status" value="1"/>
</dbReference>
<dbReference type="Gene3D" id="1.10.840.10">
    <property type="entry name" value="Ras guanine-nucleotide exchange factors catalytic domain"/>
    <property type="match status" value="1"/>
</dbReference>
<organism evidence="7 8">
    <name type="scientific">Moesziomyces aphidis</name>
    <name type="common">Pseudozyma aphidis</name>
    <dbReference type="NCBI Taxonomy" id="84754"/>
    <lineage>
        <taxon>Eukaryota</taxon>
        <taxon>Fungi</taxon>
        <taxon>Dikarya</taxon>
        <taxon>Basidiomycota</taxon>
        <taxon>Ustilaginomycotina</taxon>
        <taxon>Ustilaginomycetes</taxon>
        <taxon>Ustilaginales</taxon>
        <taxon>Ustilaginaceae</taxon>
        <taxon>Moesziomyces</taxon>
    </lineage>
</organism>
<evidence type="ECO:0000313" key="8">
    <source>
        <dbReference type="Proteomes" id="UP000019462"/>
    </source>
</evidence>
<dbReference type="PROSITE" id="PS50238">
    <property type="entry name" value="RHOGAP"/>
    <property type="match status" value="1"/>
</dbReference>
<dbReference type="OrthoDB" id="79452at2759"/>
<evidence type="ECO:0000256" key="2">
    <source>
        <dbReference type="PROSITE-ProRule" id="PRU00168"/>
    </source>
</evidence>
<feature type="compositionally biased region" description="Acidic residues" evidence="3">
    <location>
        <begin position="2509"/>
        <end position="2531"/>
    </location>
</feature>
<feature type="domain" description="Rho-GAP" evidence="6">
    <location>
        <begin position="2130"/>
        <end position="2323"/>
    </location>
</feature>
<dbReference type="HOGENOM" id="CLU_228003_0_0_1"/>
<dbReference type="SMART" id="SM00147">
    <property type="entry name" value="RasGEF"/>
    <property type="match status" value="1"/>
</dbReference>
<evidence type="ECO:0000259" key="6">
    <source>
        <dbReference type="PROSITE" id="PS50238"/>
    </source>
</evidence>
<comment type="caution">
    <text evidence="7">The sequence shown here is derived from an EMBL/GenBank/DDBJ whole genome shotgun (WGS) entry which is preliminary data.</text>
</comment>
<feature type="compositionally biased region" description="Low complexity" evidence="3">
    <location>
        <begin position="1959"/>
        <end position="1975"/>
    </location>
</feature>
<feature type="compositionally biased region" description="Polar residues" evidence="3">
    <location>
        <begin position="1240"/>
        <end position="1249"/>
    </location>
</feature>
<protein>
    <submittedName>
        <fullName evidence="7">Uncharacterized protein</fullName>
    </submittedName>
</protein>
<dbReference type="Gene3D" id="2.30.29.30">
    <property type="entry name" value="Pleckstrin-homology domain (PH domain)/Phosphotyrosine-binding domain (PTB)"/>
    <property type="match status" value="1"/>
</dbReference>
<dbReference type="PROSITE" id="PS50212">
    <property type="entry name" value="RASGEF_NTER"/>
    <property type="match status" value="1"/>
</dbReference>
<dbReference type="InterPro" id="IPR000198">
    <property type="entry name" value="RhoGAP_dom"/>
</dbReference>
<feature type="region of interest" description="Disordered" evidence="3">
    <location>
        <begin position="1"/>
        <end position="85"/>
    </location>
</feature>
<dbReference type="InterPro" id="IPR047165">
    <property type="entry name" value="RHG17/44/SH3BP1-like"/>
</dbReference>
<feature type="compositionally biased region" description="Polar residues" evidence="3">
    <location>
        <begin position="2399"/>
        <end position="2409"/>
    </location>
</feature>
<dbReference type="InterPro" id="IPR023578">
    <property type="entry name" value="Ras_GEF_dom_sf"/>
</dbReference>
<feature type="compositionally biased region" description="Acidic residues" evidence="3">
    <location>
        <begin position="2424"/>
        <end position="2433"/>
    </location>
</feature>
<feature type="region of interest" description="Disordered" evidence="3">
    <location>
        <begin position="2473"/>
        <end position="2574"/>
    </location>
</feature>
<keyword evidence="2" id="KW-0344">Guanine-nucleotide releasing factor</keyword>
<feature type="compositionally biased region" description="Polar residues" evidence="3">
    <location>
        <begin position="175"/>
        <end position="200"/>
    </location>
</feature>
<dbReference type="InterPro" id="IPR000651">
    <property type="entry name" value="Ras-like_Gua-exchang_fac_N"/>
</dbReference>
<feature type="region of interest" description="Disordered" evidence="3">
    <location>
        <begin position="602"/>
        <end position="664"/>
    </location>
</feature>
<name>W3VJQ3_MOEAP</name>
<evidence type="ECO:0000259" key="5">
    <source>
        <dbReference type="PROSITE" id="PS50212"/>
    </source>
</evidence>
<dbReference type="SUPFAM" id="SSF50729">
    <property type="entry name" value="PH domain-like"/>
    <property type="match status" value="1"/>
</dbReference>
<feature type="compositionally biased region" description="Low complexity" evidence="3">
    <location>
        <begin position="2557"/>
        <end position="2566"/>
    </location>
</feature>
<feature type="domain" description="N-terminal Ras-GEF" evidence="5">
    <location>
        <begin position="1361"/>
        <end position="1544"/>
    </location>
</feature>
<dbReference type="InterPro" id="IPR011993">
    <property type="entry name" value="PH-like_dom_sf"/>
</dbReference>